<name>A0ABR7D695_9BACT</name>
<feature type="chain" id="PRO_5047290988" evidence="1">
    <location>
        <begin position="22"/>
        <end position="271"/>
    </location>
</feature>
<gene>
    <name evidence="2" type="ORF">H8S64_17200</name>
</gene>
<protein>
    <submittedName>
        <fullName evidence="2">Uncharacterized protein</fullName>
    </submittedName>
</protein>
<feature type="signal peptide" evidence="1">
    <location>
        <begin position="1"/>
        <end position="21"/>
    </location>
</feature>
<evidence type="ECO:0000256" key="1">
    <source>
        <dbReference type="SAM" id="SignalP"/>
    </source>
</evidence>
<keyword evidence="1" id="KW-0732">Signal</keyword>
<evidence type="ECO:0000313" key="3">
    <source>
        <dbReference type="Proteomes" id="UP000646484"/>
    </source>
</evidence>
<evidence type="ECO:0000313" key="2">
    <source>
        <dbReference type="EMBL" id="MBC5622830.1"/>
    </source>
</evidence>
<proteinExistence type="predicted"/>
<dbReference type="EMBL" id="JACOOH010000008">
    <property type="protein sequence ID" value="MBC5622830.1"/>
    <property type="molecule type" value="Genomic_DNA"/>
</dbReference>
<dbReference type="Proteomes" id="UP000646484">
    <property type="component" value="Unassembled WGS sequence"/>
</dbReference>
<accession>A0ABR7D695</accession>
<dbReference type="RefSeq" id="WP_186977677.1">
    <property type="nucleotide sequence ID" value="NZ_JACOOH010000008.1"/>
</dbReference>
<organism evidence="2 3">
    <name type="scientific">Butyricimonas hominis</name>
    <dbReference type="NCBI Taxonomy" id="2763032"/>
    <lineage>
        <taxon>Bacteria</taxon>
        <taxon>Pseudomonadati</taxon>
        <taxon>Bacteroidota</taxon>
        <taxon>Bacteroidia</taxon>
        <taxon>Bacteroidales</taxon>
        <taxon>Odoribacteraceae</taxon>
        <taxon>Butyricimonas</taxon>
    </lineage>
</organism>
<reference evidence="2 3" key="1">
    <citation type="submission" date="2020-08" db="EMBL/GenBank/DDBJ databases">
        <title>Genome public.</title>
        <authorList>
            <person name="Liu C."/>
            <person name="Sun Q."/>
        </authorList>
    </citation>
    <scope>NUCLEOTIDE SEQUENCE [LARGE SCALE GENOMIC DNA]</scope>
    <source>
        <strain evidence="2 3">NSJ-56</strain>
    </source>
</reference>
<comment type="caution">
    <text evidence="2">The sequence shown here is derived from an EMBL/GenBank/DDBJ whole genome shotgun (WGS) entry which is preliminary data.</text>
</comment>
<keyword evidence="3" id="KW-1185">Reference proteome</keyword>
<sequence>MKITVWCVLLCMLATGQRVNAQGKVTEQQKSEYAKGNQDPKFLKGYIDALKADGRTDELNDAVDRYLMVLPLNERYSGENLHYFIEDINSLNAKSFTGIIEHWKDIPLAANQVEEVVKKINDVCKTTFFQTFFQEGDAKGMPTVDCSSLLAALKGSKIPVPETRRRLIEMWQNWREKKVDSMIRAFEQFVIAYANEDKEGALQLDLMLDGVVLGNILNYILEECNFEQCSKMFEVMEHAIEKNGRTGLWDLIGMSRDNFEGKKMMLELGEE</sequence>